<evidence type="ECO:0000256" key="2">
    <source>
        <dbReference type="ARBA" id="ARBA00001946"/>
    </source>
</evidence>
<keyword evidence="11" id="KW-0460">Magnesium</keyword>
<organism evidence="18 19">
    <name type="scientific">Hydra vulgaris</name>
    <name type="common">Hydra</name>
    <name type="synonym">Hydra attenuata</name>
    <dbReference type="NCBI Taxonomy" id="6087"/>
    <lineage>
        <taxon>Eukaryota</taxon>
        <taxon>Metazoa</taxon>
        <taxon>Cnidaria</taxon>
        <taxon>Hydrozoa</taxon>
        <taxon>Hydroidolina</taxon>
        <taxon>Anthoathecata</taxon>
        <taxon>Aplanulata</taxon>
        <taxon>Hydridae</taxon>
        <taxon>Hydra</taxon>
    </lineage>
</organism>
<dbReference type="InterPro" id="IPR001932">
    <property type="entry name" value="PPM-type_phosphatase-like_dom"/>
</dbReference>
<dbReference type="CDD" id="cd00143">
    <property type="entry name" value="PP2Cc"/>
    <property type="match status" value="1"/>
</dbReference>
<dbReference type="GeneID" id="100210460"/>
<evidence type="ECO:0000256" key="15">
    <source>
        <dbReference type="ARBA" id="ARBA00023288"/>
    </source>
</evidence>
<dbReference type="SUPFAM" id="SSF81606">
    <property type="entry name" value="PP2C-like"/>
    <property type="match status" value="1"/>
</dbReference>
<evidence type="ECO:0000256" key="4">
    <source>
        <dbReference type="ARBA" id="ARBA00004635"/>
    </source>
</evidence>
<proteinExistence type="inferred from homology"/>
<evidence type="ECO:0000256" key="8">
    <source>
        <dbReference type="ARBA" id="ARBA00022707"/>
    </source>
</evidence>
<evidence type="ECO:0000256" key="11">
    <source>
        <dbReference type="ARBA" id="ARBA00022842"/>
    </source>
</evidence>
<keyword evidence="6" id="KW-0963">Cytoplasm</keyword>
<keyword evidence="10 16" id="KW-0378">Hydrolase</keyword>
<keyword evidence="9" id="KW-0479">Metal-binding</keyword>
<dbReference type="InterPro" id="IPR036457">
    <property type="entry name" value="PPM-type-like_dom_sf"/>
</dbReference>
<evidence type="ECO:0000256" key="10">
    <source>
        <dbReference type="ARBA" id="ARBA00022801"/>
    </source>
</evidence>
<feature type="domain" description="PPM-type phosphatase" evidence="17">
    <location>
        <begin position="23"/>
        <end position="313"/>
    </location>
</feature>
<evidence type="ECO:0000256" key="14">
    <source>
        <dbReference type="ARBA" id="ARBA00023211"/>
    </source>
</evidence>
<evidence type="ECO:0000313" key="19">
    <source>
        <dbReference type="RefSeq" id="XP_065661895.1"/>
    </source>
</evidence>
<sequence>MGVFLDKPKKEKDLEAGEGNGLRYALCSMQGWRVEMEDAHSIRVELSPKFKNCSYFAVFDGHAGDFVSKYSSQNLLDTILNLCSPSGSDASESVDNELQMQCKNDSDNSYLHSLEDLDKFKAKIIEGFLALDKNMRELPKFSTGEEKSGTTAIAVFITEDNIIFANCGDSRAVLCSNKSVKLATQDHKPYCEKEKLRIENAGGSVMVQRVNGSLAVSRALGDYDYKNVIGFSQTEQLVSPEPDIITVQRSSDDEFLIIACDGVWDVMSNEEVVDYIRARLKVHQCLEKVCEELLETCLAKGSRDNMSAILVVFPAAPQLSPEAVEKEEKLELAITEKIDEIVKKYGDKTTLTAVIEDLKNFQFENLPPGGGIQAKVCLIEKRLDELLPNRDKDEGRFGALGSVPMTMIRSFASGPNDIIIDQDDEIQP</sequence>
<evidence type="ECO:0000256" key="13">
    <source>
        <dbReference type="ARBA" id="ARBA00023136"/>
    </source>
</evidence>
<reference evidence="19" key="1">
    <citation type="submission" date="2025-08" db="UniProtKB">
        <authorList>
            <consortium name="RefSeq"/>
        </authorList>
    </citation>
    <scope>IDENTIFICATION</scope>
</reference>
<evidence type="ECO:0000259" key="17">
    <source>
        <dbReference type="PROSITE" id="PS51746"/>
    </source>
</evidence>
<dbReference type="InterPro" id="IPR036580">
    <property type="entry name" value="PP2C_C_sf"/>
</dbReference>
<dbReference type="Pfam" id="PF00481">
    <property type="entry name" value="PP2C"/>
    <property type="match status" value="1"/>
</dbReference>
<keyword evidence="12 16" id="KW-0904">Protein phosphatase</keyword>
<keyword evidence="15" id="KW-0449">Lipoprotein</keyword>
<dbReference type="InterPro" id="IPR015655">
    <property type="entry name" value="PP2C"/>
</dbReference>
<keyword evidence="18" id="KW-1185">Reference proteome</keyword>
<dbReference type="Gene3D" id="1.10.10.430">
    <property type="entry name" value="Phosphatase 2C, C-terminal domain suprefamily"/>
    <property type="match status" value="1"/>
</dbReference>
<name>A0ABM4CJG3_HYDVU</name>
<dbReference type="Gene3D" id="3.60.40.10">
    <property type="entry name" value="PPM-type phosphatase domain"/>
    <property type="match status" value="1"/>
</dbReference>
<comment type="cofactor">
    <cofactor evidence="2">
        <name>Mg(2+)</name>
        <dbReference type="ChEBI" id="CHEBI:18420"/>
    </cofactor>
</comment>
<dbReference type="PANTHER" id="PTHR47992">
    <property type="entry name" value="PROTEIN PHOSPHATASE"/>
    <property type="match status" value="1"/>
</dbReference>
<dbReference type="InterPro" id="IPR012911">
    <property type="entry name" value="PP2C_C"/>
</dbReference>
<gene>
    <name evidence="19" type="primary">LOC100210460</name>
</gene>
<keyword evidence="13" id="KW-0472">Membrane</keyword>
<evidence type="ECO:0000256" key="16">
    <source>
        <dbReference type="RuleBase" id="RU003465"/>
    </source>
</evidence>
<evidence type="ECO:0000256" key="1">
    <source>
        <dbReference type="ARBA" id="ARBA00001936"/>
    </source>
</evidence>
<keyword evidence="8" id="KW-0519">Myristate</keyword>
<evidence type="ECO:0000256" key="5">
    <source>
        <dbReference type="ARBA" id="ARBA00006702"/>
    </source>
</evidence>
<accession>A0ABM4CJG3</accession>
<dbReference type="SUPFAM" id="SSF81601">
    <property type="entry name" value="Protein serine/threonine phosphatase 2C, C-terminal domain"/>
    <property type="match status" value="1"/>
</dbReference>
<dbReference type="PROSITE" id="PS01032">
    <property type="entry name" value="PPM_1"/>
    <property type="match status" value="1"/>
</dbReference>
<keyword evidence="14" id="KW-0464">Manganese</keyword>
<evidence type="ECO:0000256" key="3">
    <source>
        <dbReference type="ARBA" id="ARBA00004514"/>
    </source>
</evidence>
<evidence type="ECO:0000313" key="18">
    <source>
        <dbReference type="Proteomes" id="UP001652625"/>
    </source>
</evidence>
<dbReference type="SMART" id="SM00332">
    <property type="entry name" value="PP2Cc"/>
    <property type="match status" value="1"/>
</dbReference>
<evidence type="ECO:0000256" key="7">
    <source>
        <dbReference type="ARBA" id="ARBA00022553"/>
    </source>
</evidence>
<evidence type="ECO:0000256" key="9">
    <source>
        <dbReference type="ARBA" id="ARBA00022723"/>
    </source>
</evidence>
<comment type="cofactor">
    <cofactor evidence="1">
        <name>Mn(2+)</name>
        <dbReference type="ChEBI" id="CHEBI:29035"/>
    </cofactor>
</comment>
<evidence type="ECO:0000256" key="12">
    <source>
        <dbReference type="ARBA" id="ARBA00022912"/>
    </source>
</evidence>
<evidence type="ECO:0000256" key="6">
    <source>
        <dbReference type="ARBA" id="ARBA00022490"/>
    </source>
</evidence>
<keyword evidence="7" id="KW-0597">Phosphoprotein</keyword>
<dbReference type="PROSITE" id="PS51746">
    <property type="entry name" value="PPM_2"/>
    <property type="match status" value="1"/>
</dbReference>
<dbReference type="InterPro" id="IPR000222">
    <property type="entry name" value="PP2C_BS"/>
</dbReference>
<comment type="subcellular location">
    <subcellularLocation>
        <location evidence="3">Cytoplasm</location>
        <location evidence="3">Cytosol</location>
    </subcellularLocation>
    <subcellularLocation>
        <location evidence="4">Membrane</location>
        <topology evidence="4">Lipid-anchor</topology>
    </subcellularLocation>
</comment>
<protein>
    <submittedName>
        <fullName evidence="19">Protein phosphatase 1A isoform X2</fullName>
    </submittedName>
</protein>
<dbReference type="RefSeq" id="XP_065661895.1">
    <property type="nucleotide sequence ID" value="XM_065805823.1"/>
</dbReference>
<dbReference type="Proteomes" id="UP001652625">
    <property type="component" value="Chromosome 09"/>
</dbReference>
<comment type="similarity">
    <text evidence="5 16">Belongs to the PP2C family.</text>
</comment>
<dbReference type="Pfam" id="PF07830">
    <property type="entry name" value="PP2C_C"/>
    <property type="match status" value="1"/>
</dbReference>